<dbReference type="AlphaFoldDB" id="A0AA38CR98"/>
<comment type="caution">
    <text evidence="2">The sequence shown here is derived from an EMBL/GenBank/DDBJ whole genome shotgun (WGS) entry which is preliminary data.</text>
</comment>
<sequence length="87" mass="9458">TLDKEGMGDKERAAPSNESSYLNEVLSRNNRELQGKLLDSQRDLREAFDGALADLSRSIRGIGTTIPNSQGNHGEGSSLANHGEKEF</sequence>
<evidence type="ECO:0000313" key="2">
    <source>
        <dbReference type="EMBL" id="KAH9302362.1"/>
    </source>
</evidence>
<reference evidence="2 3" key="1">
    <citation type="journal article" date="2021" name="Nat. Plants">
        <title>The Taxus genome provides insights into paclitaxel biosynthesis.</title>
        <authorList>
            <person name="Xiong X."/>
            <person name="Gou J."/>
            <person name="Liao Q."/>
            <person name="Li Y."/>
            <person name="Zhou Q."/>
            <person name="Bi G."/>
            <person name="Li C."/>
            <person name="Du R."/>
            <person name="Wang X."/>
            <person name="Sun T."/>
            <person name="Guo L."/>
            <person name="Liang H."/>
            <person name="Lu P."/>
            <person name="Wu Y."/>
            <person name="Zhang Z."/>
            <person name="Ro D.K."/>
            <person name="Shang Y."/>
            <person name="Huang S."/>
            <person name="Yan J."/>
        </authorList>
    </citation>
    <scope>NUCLEOTIDE SEQUENCE [LARGE SCALE GENOMIC DNA]</scope>
    <source>
        <strain evidence="2">Ta-2019</strain>
    </source>
</reference>
<proteinExistence type="predicted"/>
<feature type="non-terminal residue" evidence="2">
    <location>
        <position position="1"/>
    </location>
</feature>
<feature type="region of interest" description="Disordered" evidence="1">
    <location>
        <begin position="62"/>
        <end position="87"/>
    </location>
</feature>
<dbReference type="EMBL" id="JAHRHJ020000009">
    <property type="protein sequence ID" value="KAH9302362.1"/>
    <property type="molecule type" value="Genomic_DNA"/>
</dbReference>
<protein>
    <submittedName>
        <fullName evidence="2">Uncharacterized protein</fullName>
    </submittedName>
</protein>
<keyword evidence="3" id="KW-1185">Reference proteome</keyword>
<gene>
    <name evidence="2" type="ORF">KI387_013945</name>
</gene>
<feature type="non-terminal residue" evidence="2">
    <location>
        <position position="87"/>
    </location>
</feature>
<organism evidence="2 3">
    <name type="scientific">Taxus chinensis</name>
    <name type="common">Chinese yew</name>
    <name type="synonym">Taxus wallichiana var. chinensis</name>
    <dbReference type="NCBI Taxonomy" id="29808"/>
    <lineage>
        <taxon>Eukaryota</taxon>
        <taxon>Viridiplantae</taxon>
        <taxon>Streptophyta</taxon>
        <taxon>Embryophyta</taxon>
        <taxon>Tracheophyta</taxon>
        <taxon>Spermatophyta</taxon>
        <taxon>Pinopsida</taxon>
        <taxon>Pinidae</taxon>
        <taxon>Conifers II</taxon>
        <taxon>Cupressales</taxon>
        <taxon>Taxaceae</taxon>
        <taxon>Taxus</taxon>
    </lineage>
</organism>
<feature type="region of interest" description="Disordered" evidence="1">
    <location>
        <begin position="1"/>
        <end position="22"/>
    </location>
</feature>
<feature type="compositionally biased region" description="Basic and acidic residues" evidence="1">
    <location>
        <begin position="1"/>
        <end position="13"/>
    </location>
</feature>
<evidence type="ECO:0000313" key="3">
    <source>
        <dbReference type="Proteomes" id="UP000824469"/>
    </source>
</evidence>
<evidence type="ECO:0000256" key="1">
    <source>
        <dbReference type="SAM" id="MobiDB-lite"/>
    </source>
</evidence>
<dbReference type="Proteomes" id="UP000824469">
    <property type="component" value="Unassembled WGS sequence"/>
</dbReference>
<name>A0AA38CR98_TAXCH</name>
<accession>A0AA38CR98</accession>